<evidence type="ECO:0000256" key="2">
    <source>
        <dbReference type="ARBA" id="ARBA00022517"/>
    </source>
</evidence>
<evidence type="ECO:0000256" key="5">
    <source>
        <dbReference type="HAMAP-Rule" id="MF_00014"/>
    </source>
</evidence>
<dbReference type="InterPro" id="IPR002676">
    <property type="entry name" value="RimM_N"/>
</dbReference>
<sequence length="169" mass="18214">MDVTVGIVGPAHALKGEVLVDTRSDVVEKRIYPGAQLRTEPAAAGPLTVQTVRVHKGRLAVRFEGVSDRNAAESLRGVHLVVDTDEVEPEVNAWYPHELRGLTVCDSQERELGVVKDLQLGAAQDLLVVSTERGDVLVPFVEAIVPVVDVPGGYVRVTPPGGLFDDDFE</sequence>
<dbReference type="Gene3D" id="2.30.30.240">
    <property type="entry name" value="PRC-barrel domain"/>
    <property type="match status" value="1"/>
</dbReference>
<dbReference type="SUPFAM" id="SSF50346">
    <property type="entry name" value="PRC-barrel domain"/>
    <property type="match status" value="1"/>
</dbReference>
<proteinExistence type="inferred from homology"/>
<dbReference type="PANTHER" id="PTHR33692:SF1">
    <property type="entry name" value="RIBOSOME MATURATION FACTOR RIMM"/>
    <property type="match status" value="1"/>
</dbReference>
<dbReference type="InterPro" id="IPR011961">
    <property type="entry name" value="RimM"/>
</dbReference>
<dbReference type="Pfam" id="PF24986">
    <property type="entry name" value="PRC_RimM"/>
    <property type="match status" value="1"/>
</dbReference>
<keyword evidence="1 5" id="KW-0963">Cytoplasm</keyword>
<dbReference type="HAMAP" id="MF_00014">
    <property type="entry name" value="Ribosome_mat_RimM"/>
    <property type="match status" value="1"/>
</dbReference>
<evidence type="ECO:0000259" key="7">
    <source>
        <dbReference type="Pfam" id="PF24986"/>
    </source>
</evidence>
<dbReference type="InterPro" id="IPR011033">
    <property type="entry name" value="PRC_barrel-like_sf"/>
</dbReference>
<accession>A0ABU3IC23</accession>
<dbReference type="Gene3D" id="2.40.30.60">
    <property type="entry name" value="RimM"/>
    <property type="match status" value="1"/>
</dbReference>
<feature type="domain" description="RimM N-terminal" evidence="6">
    <location>
        <begin position="5"/>
        <end position="85"/>
    </location>
</feature>
<dbReference type="EMBL" id="JASXSX010000003">
    <property type="protein sequence ID" value="MDT3767925.1"/>
    <property type="molecule type" value="Genomic_DNA"/>
</dbReference>
<comment type="domain">
    <text evidence="5">The PRC barrel domain binds ribosomal protein uS19.</text>
</comment>
<gene>
    <name evidence="5 8" type="primary">rimM</name>
    <name evidence="8" type="ORF">QS713_07615</name>
</gene>
<dbReference type="Pfam" id="PF01782">
    <property type="entry name" value="RimM"/>
    <property type="match status" value="1"/>
</dbReference>
<keyword evidence="4 5" id="KW-0143">Chaperone</keyword>
<keyword evidence="3 5" id="KW-0698">rRNA processing</keyword>
<dbReference type="NCBIfam" id="TIGR02273">
    <property type="entry name" value="16S_RimM"/>
    <property type="match status" value="1"/>
</dbReference>
<dbReference type="RefSeq" id="WP_313274119.1">
    <property type="nucleotide sequence ID" value="NZ_JASXSX010000003.1"/>
</dbReference>
<comment type="similarity">
    <text evidence="5">Belongs to the RimM family.</text>
</comment>
<evidence type="ECO:0000259" key="6">
    <source>
        <dbReference type="Pfam" id="PF01782"/>
    </source>
</evidence>
<comment type="caution">
    <text evidence="8">The sequence shown here is derived from an EMBL/GenBank/DDBJ whole genome shotgun (WGS) entry which is preliminary data.</text>
</comment>
<evidence type="ECO:0000313" key="9">
    <source>
        <dbReference type="Proteomes" id="UP001247542"/>
    </source>
</evidence>
<comment type="subunit">
    <text evidence="5">Binds ribosomal protein uS19.</text>
</comment>
<evidence type="ECO:0000313" key="8">
    <source>
        <dbReference type="EMBL" id="MDT3767925.1"/>
    </source>
</evidence>
<dbReference type="InterPro" id="IPR036976">
    <property type="entry name" value="RimM_N_sf"/>
</dbReference>
<keyword evidence="9" id="KW-1185">Reference proteome</keyword>
<dbReference type="InterPro" id="IPR009000">
    <property type="entry name" value="Transl_B-barrel_sf"/>
</dbReference>
<dbReference type="InterPro" id="IPR056792">
    <property type="entry name" value="PRC_RimM"/>
</dbReference>
<reference evidence="8 9" key="1">
    <citation type="submission" date="2023-06" db="EMBL/GenBank/DDBJ databases">
        <title>Draft genome sequence of Gleimia hominis type strain CCUG 57540T.</title>
        <authorList>
            <person name="Salva-Serra F."/>
            <person name="Cardew S."/>
            <person name="Jensie Markopoulos S."/>
            <person name="Ohlen M."/>
            <person name="Inganas E."/>
            <person name="Svensson-Stadler L."/>
            <person name="Moore E.R.B."/>
        </authorList>
    </citation>
    <scope>NUCLEOTIDE SEQUENCE [LARGE SCALE GENOMIC DNA]</scope>
    <source>
        <strain evidence="8 9">CCUG 57540</strain>
    </source>
</reference>
<dbReference type="Proteomes" id="UP001247542">
    <property type="component" value="Unassembled WGS sequence"/>
</dbReference>
<protein>
    <recommendedName>
        <fullName evidence="5">Ribosome maturation factor RimM</fullName>
    </recommendedName>
</protein>
<name>A0ABU3IC23_9ACTO</name>
<keyword evidence="2 5" id="KW-0690">Ribosome biogenesis</keyword>
<organism evidence="8 9">
    <name type="scientific">Gleimia hominis</name>
    <dbReference type="NCBI Taxonomy" id="595468"/>
    <lineage>
        <taxon>Bacteria</taxon>
        <taxon>Bacillati</taxon>
        <taxon>Actinomycetota</taxon>
        <taxon>Actinomycetes</taxon>
        <taxon>Actinomycetales</taxon>
        <taxon>Actinomycetaceae</taxon>
        <taxon>Gleimia</taxon>
    </lineage>
</organism>
<evidence type="ECO:0000256" key="1">
    <source>
        <dbReference type="ARBA" id="ARBA00022490"/>
    </source>
</evidence>
<feature type="domain" description="Ribosome maturation factor RimM PRC barrel" evidence="7">
    <location>
        <begin position="97"/>
        <end position="163"/>
    </location>
</feature>
<dbReference type="SUPFAM" id="SSF50447">
    <property type="entry name" value="Translation proteins"/>
    <property type="match status" value="1"/>
</dbReference>
<comment type="subcellular location">
    <subcellularLocation>
        <location evidence="5">Cytoplasm</location>
    </subcellularLocation>
</comment>
<evidence type="ECO:0000256" key="4">
    <source>
        <dbReference type="ARBA" id="ARBA00023186"/>
    </source>
</evidence>
<dbReference type="PANTHER" id="PTHR33692">
    <property type="entry name" value="RIBOSOME MATURATION FACTOR RIMM"/>
    <property type="match status" value="1"/>
</dbReference>
<evidence type="ECO:0000256" key="3">
    <source>
        <dbReference type="ARBA" id="ARBA00022552"/>
    </source>
</evidence>
<comment type="function">
    <text evidence="5">An accessory protein needed during the final step in the assembly of 30S ribosomal subunit, possibly for assembly of the head region. Essential for efficient processing of 16S rRNA. May be needed both before and after RbfA during the maturation of 16S rRNA. It has affinity for free ribosomal 30S subunits but not for 70S ribosomes.</text>
</comment>